<evidence type="ECO:0000313" key="1">
    <source>
        <dbReference type="EMBL" id="AFY97233.1"/>
    </source>
</evidence>
<reference evidence="1 2" key="1">
    <citation type="submission" date="2012-05" db="EMBL/GenBank/DDBJ databases">
        <title>Finished plasmid 2 of genome of Chamaesiphon sp. PCC 6605.</title>
        <authorList>
            <consortium name="US DOE Joint Genome Institute"/>
            <person name="Gugger M."/>
            <person name="Coursin T."/>
            <person name="Rippka R."/>
            <person name="Tandeau De Marsac N."/>
            <person name="Huntemann M."/>
            <person name="Wei C.-L."/>
            <person name="Han J."/>
            <person name="Detter J.C."/>
            <person name="Han C."/>
            <person name="Tapia R."/>
            <person name="Chen A."/>
            <person name="Kyrpides N."/>
            <person name="Mavromatis K."/>
            <person name="Markowitz V."/>
            <person name="Szeto E."/>
            <person name="Ivanova N."/>
            <person name="Pagani I."/>
            <person name="Pati A."/>
            <person name="Goodwin L."/>
            <person name="Nordberg H.P."/>
            <person name="Cantor M.N."/>
            <person name="Hua S.X."/>
            <person name="Woyke T."/>
            <person name="Kerfeld C.A."/>
        </authorList>
    </citation>
    <scope>NUCLEOTIDE SEQUENCE [LARGE SCALE GENOMIC DNA]</scope>
    <source>
        <strain evidence="2">ATCC 27169 / PCC 6605</strain>
        <plasmid evidence="2">Plasmid pCHA6605.02</plasmid>
    </source>
</reference>
<dbReference type="Proteomes" id="UP000010366">
    <property type="component" value="Plasmid pCHA6605.02"/>
</dbReference>
<protein>
    <submittedName>
        <fullName evidence="1">Uncharacterized protein</fullName>
    </submittedName>
</protein>
<dbReference type="AlphaFoldDB" id="K9URD0"/>
<organism evidence="1 2">
    <name type="scientific">Chamaesiphon minutus (strain ATCC 27169 / PCC 6605)</name>
    <dbReference type="NCBI Taxonomy" id="1173020"/>
    <lineage>
        <taxon>Bacteria</taxon>
        <taxon>Bacillati</taxon>
        <taxon>Cyanobacteriota</taxon>
        <taxon>Cyanophyceae</taxon>
        <taxon>Gomontiellales</taxon>
        <taxon>Chamaesiphonaceae</taxon>
        <taxon>Chamaesiphon</taxon>
    </lineage>
</organism>
<gene>
    <name evidence="1" type="ORF">Cha6605_6416</name>
</gene>
<evidence type="ECO:0000313" key="2">
    <source>
        <dbReference type="Proteomes" id="UP000010366"/>
    </source>
</evidence>
<keyword evidence="1" id="KW-0614">Plasmid</keyword>
<sequence>MGGSKVLTPNERELKALSIAKLYQQGCDNADFRARSTFDQNDYV</sequence>
<dbReference type="HOGENOM" id="CLU_3214078_0_0_3"/>
<proteinExistence type="predicted"/>
<dbReference type="EMBL" id="CP003602">
    <property type="protein sequence ID" value="AFY97233.1"/>
    <property type="molecule type" value="Genomic_DNA"/>
</dbReference>
<accession>K9URD0</accession>
<name>K9URD0_CHAP6</name>
<geneLocation type="plasmid" evidence="1 2">
    <name>pCHA6605.02</name>
</geneLocation>
<keyword evidence="2" id="KW-1185">Reference proteome</keyword>
<dbReference type="KEGG" id="cmp:Cha6605_6416"/>